<protein>
    <submittedName>
        <fullName evidence="1">Uncharacterized protein</fullName>
    </submittedName>
</protein>
<reference evidence="1" key="1">
    <citation type="submission" date="2020-08" db="EMBL/GenBank/DDBJ databases">
        <title>Multicomponent nature underlies the extraordinary mechanical properties of spider dragline silk.</title>
        <authorList>
            <person name="Kono N."/>
            <person name="Nakamura H."/>
            <person name="Mori M."/>
            <person name="Yoshida Y."/>
            <person name="Ohtoshi R."/>
            <person name="Malay A.D."/>
            <person name="Moran D.A.P."/>
            <person name="Tomita M."/>
            <person name="Numata K."/>
            <person name="Arakawa K."/>
        </authorList>
    </citation>
    <scope>NUCLEOTIDE SEQUENCE</scope>
</reference>
<comment type="caution">
    <text evidence="1">The sequence shown here is derived from an EMBL/GenBank/DDBJ whole genome shotgun (WGS) entry which is preliminary data.</text>
</comment>
<organism evidence="1 2">
    <name type="scientific">Trichonephila inaurata madagascariensis</name>
    <dbReference type="NCBI Taxonomy" id="2747483"/>
    <lineage>
        <taxon>Eukaryota</taxon>
        <taxon>Metazoa</taxon>
        <taxon>Ecdysozoa</taxon>
        <taxon>Arthropoda</taxon>
        <taxon>Chelicerata</taxon>
        <taxon>Arachnida</taxon>
        <taxon>Araneae</taxon>
        <taxon>Araneomorphae</taxon>
        <taxon>Entelegynae</taxon>
        <taxon>Araneoidea</taxon>
        <taxon>Nephilidae</taxon>
        <taxon>Trichonephila</taxon>
        <taxon>Trichonephila inaurata</taxon>
    </lineage>
</organism>
<evidence type="ECO:0000313" key="2">
    <source>
        <dbReference type="Proteomes" id="UP000886998"/>
    </source>
</evidence>
<name>A0A8X7BY40_9ARAC</name>
<dbReference type="OrthoDB" id="10461361at2759"/>
<dbReference type="AlphaFoldDB" id="A0A8X7BY40"/>
<dbReference type="EMBL" id="BMAV01007007">
    <property type="protein sequence ID" value="GFY49426.1"/>
    <property type="molecule type" value="Genomic_DNA"/>
</dbReference>
<sequence length="112" mass="12416">MYLFLFPRQDISFCQVEHLPLPSAETSCSSDQSSDVTGHVMSDFFLSRSPGFCSLSAVDDRHQASSGFHVLTVKGLPFSFSVLFENMSCPASKIHSRKEIAYEAANVFCTRP</sequence>
<gene>
    <name evidence="1" type="ORF">TNIN_484931</name>
</gene>
<proteinExistence type="predicted"/>
<evidence type="ECO:0000313" key="1">
    <source>
        <dbReference type="EMBL" id="GFY49426.1"/>
    </source>
</evidence>
<accession>A0A8X7BY40</accession>
<keyword evidence="2" id="KW-1185">Reference proteome</keyword>
<dbReference type="Proteomes" id="UP000886998">
    <property type="component" value="Unassembled WGS sequence"/>
</dbReference>